<keyword evidence="1" id="KW-0677">Repeat</keyword>
<name>A0AAD8LZD7_9APIA</name>
<evidence type="ECO:0000256" key="3">
    <source>
        <dbReference type="SAM" id="MobiDB-lite"/>
    </source>
</evidence>
<gene>
    <name evidence="4" type="ORF">POM88_049296</name>
</gene>
<dbReference type="AlphaFoldDB" id="A0AAD8LZD7"/>
<reference evidence="4" key="2">
    <citation type="submission" date="2023-05" db="EMBL/GenBank/DDBJ databases">
        <authorList>
            <person name="Schelkunov M.I."/>
        </authorList>
    </citation>
    <scope>NUCLEOTIDE SEQUENCE</scope>
    <source>
        <strain evidence="4">Hsosn_3</strain>
        <tissue evidence="4">Leaf</tissue>
    </source>
</reference>
<dbReference type="Gene3D" id="1.25.40.10">
    <property type="entry name" value="Tetratricopeptide repeat domain"/>
    <property type="match status" value="1"/>
</dbReference>
<dbReference type="Pfam" id="PF01535">
    <property type="entry name" value="PPR"/>
    <property type="match status" value="1"/>
</dbReference>
<proteinExistence type="predicted"/>
<feature type="region of interest" description="Disordered" evidence="3">
    <location>
        <begin position="248"/>
        <end position="287"/>
    </location>
</feature>
<evidence type="ECO:0000313" key="5">
    <source>
        <dbReference type="Proteomes" id="UP001237642"/>
    </source>
</evidence>
<organism evidence="4 5">
    <name type="scientific">Heracleum sosnowskyi</name>
    <dbReference type="NCBI Taxonomy" id="360622"/>
    <lineage>
        <taxon>Eukaryota</taxon>
        <taxon>Viridiplantae</taxon>
        <taxon>Streptophyta</taxon>
        <taxon>Embryophyta</taxon>
        <taxon>Tracheophyta</taxon>
        <taxon>Spermatophyta</taxon>
        <taxon>Magnoliopsida</taxon>
        <taxon>eudicotyledons</taxon>
        <taxon>Gunneridae</taxon>
        <taxon>Pentapetalae</taxon>
        <taxon>asterids</taxon>
        <taxon>campanulids</taxon>
        <taxon>Apiales</taxon>
        <taxon>Apiaceae</taxon>
        <taxon>Apioideae</taxon>
        <taxon>apioid superclade</taxon>
        <taxon>Tordylieae</taxon>
        <taxon>Tordyliinae</taxon>
        <taxon>Heracleum</taxon>
    </lineage>
</organism>
<dbReference type="InterPro" id="IPR002885">
    <property type="entry name" value="PPR_rpt"/>
</dbReference>
<evidence type="ECO:0000256" key="2">
    <source>
        <dbReference type="SAM" id="Coils"/>
    </source>
</evidence>
<dbReference type="EMBL" id="JAUIZM010000011">
    <property type="protein sequence ID" value="KAK1356040.1"/>
    <property type="molecule type" value="Genomic_DNA"/>
</dbReference>
<keyword evidence="5" id="KW-1185">Reference proteome</keyword>
<comment type="caution">
    <text evidence="4">The sequence shown here is derived from an EMBL/GenBank/DDBJ whole genome shotgun (WGS) entry which is preliminary data.</text>
</comment>
<reference evidence="4" key="1">
    <citation type="submission" date="2023-02" db="EMBL/GenBank/DDBJ databases">
        <title>Genome of toxic invasive species Heracleum sosnowskyi carries increased number of genes despite the absence of recent whole-genome duplications.</title>
        <authorList>
            <person name="Schelkunov M."/>
            <person name="Shtratnikova V."/>
            <person name="Makarenko M."/>
            <person name="Klepikova A."/>
            <person name="Omelchenko D."/>
            <person name="Novikova G."/>
            <person name="Obukhova E."/>
            <person name="Bogdanov V."/>
            <person name="Penin A."/>
            <person name="Logacheva M."/>
        </authorList>
    </citation>
    <scope>NUCLEOTIDE SEQUENCE</scope>
    <source>
        <strain evidence="4">Hsosn_3</strain>
        <tissue evidence="4">Leaf</tissue>
    </source>
</reference>
<accession>A0AAD8LZD7</accession>
<sequence>MSSVPVYSRIAYLSETSLQVKRNEIFALNASANCKDMKNAFKALVQFESSAEGSTSFCPITSFRHLSRACKSCSDDIIFDVLNYLKTLQKSNPEYKFLTAINCIIVHFVNKEDRIKAKGLFEAMHSYHLKPDTNSFNAAIYAHIKSKEVKKAIELEQKLKEADTEQNSMTCELMVKAYVIAEKTETVVSIIRKMMEKGFTVRRNLLNSVLNCPENKTEDEVLALAEELNIQLSRVPRHEEGLKGFRMRKLHQKPERGGKKLREKKGRGHKKDKRAKEKSYSGSQTSM</sequence>
<dbReference type="InterPro" id="IPR011990">
    <property type="entry name" value="TPR-like_helical_dom_sf"/>
</dbReference>
<dbReference type="InterPro" id="IPR044605">
    <property type="entry name" value="At1g26460-like"/>
</dbReference>
<keyword evidence="2" id="KW-0175">Coiled coil</keyword>
<feature type="coiled-coil region" evidence="2">
    <location>
        <begin position="145"/>
        <end position="172"/>
    </location>
</feature>
<dbReference type="Proteomes" id="UP001237642">
    <property type="component" value="Unassembled WGS sequence"/>
</dbReference>
<dbReference type="PANTHER" id="PTHR47205">
    <property type="entry name" value="OS07G0599000 PROTEIN"/>
    <property type="match status" value="1"/>
</dbReference>
<evidence type="ECO:0000313" key="4">
    <source>
        <dbReference type="EMBL" id="KAK1356040.1"/>
    </source>
</evidence>
<feature type="compositionally biased region" description="Basic residues" evidence="3">
    <location>
        <begin position="261"/>
        <end position="273"/>
    </location>
</feature>
<evidence type="ECO:0000256" key="1">
    <source>
        <dbReference type="ARBA" id="ARBA00022737"/>
    </source>
</evidence>
<evidence type="ECO:0008006" key="6">
    <source>
        <dbReference type="Google" id="ProtNLM"/>
    </source>
</evidence>
<dbReference type="PANTHER" id="PTHR47205:SF1">
    <property type="entry name" value="OS07G0599000 PROTEIN"/>
    <property type="match status" value="1"/>
</dbReference>
<protein>
    <recommendedName>
        <fullName evidence="6">Pentatricopeptide repeat-containing protein</fullName>
    </recommendedName>
</protein>